<dbReference type="EMBL" id="KV744819">
    <property type="protein sequence ID" value="OCK85438.1"/>
    <property type="molecule type" value="Genomic_DNA"/>
</dbReference>
<evidence type="ECO:0000256" key="1">
    <source>
        <dbReference type="SAM" id="MobiDB-lite"/>
    </source>
</evidence>
<sequence>MSSTMTSETFDMDEHLPHNPSFLKRRSLSIFSRRGTDTPVSRVEPINNMRYVSSSIAASKKGKLAMKSKAEAKRSGTILRAVPKAEVPPPAPLSSLEREMATSPNEEVLNAIGRQMPLSTHQDFPMLPQNLPHSSRTFNVRTSKFSPTWNRWERNSPRSPKPDSTIGVWKDGHVRWESEPPIPLVLHASDAFADLDPRQTTPATKKNRRPRIQVIIPNDQRHRPFPSLLFFGNSNGAVKSATAEMVSPPDVSPPSGSKNTRVRTTIVSPLSTQMPKPIRPFALSSQRLEMIKQEPERPTSMHQQMPSLSNSSDDSQGEDDSFIYSKRSSMTSIEGDTDHSPAEIKPISLHSRSGSIAFPIMSPVKAGVFDNAVQSNSPSDHGVQDAEVCLHVPLSQFTAEPDRAPPPPPKDIKTYLPPGPLLSGRAVSSLLPLRRCPSGIRRRNSSRSDSHRENGPATRQDVLDRIISRNVSVMSLPSPTLSEAENDLKQHLTSITEDHHFKWDDVVSREQSQGDNFGPAPALPRKSSKRKSYVSPPNTPFPRIPSTHIACQMRRRGSKGACYSVSRQKSIKERGRCKHLTITIPNTKQITDDFTLSPISIPEGKSPERNITPQVAESVILNILESLESLDDLFATAVVNKGFYRVFKRHELTLMKRALHKMSPPAWEHREICPPECNELDPDTAQPRLEYTPTTYLQYYMRDMYIIAALKSLIIDQCQSFLRPETAAALASNDQLESSRVDDAFWRIWTFCKIFGCGKGREDDIMAQMDWLRGGVLVHQKACRSTMVTAASFDVSETFASAPECFAKGNEGGLSSEQLYDMTELWNCLGVLLQGFEGRTAQARECGVYDATDVRGGDIDGEEIVLEEWYHYLLTLGLSTILDLATPSRLPDASAFILASDNGWMDWKVPEHGGSRKTFLKEAISRVYEDKIARSFSSNAQKEMLRQLSKQRIQNHITEIRKRKTSGDYPEVRMSQERPISEWEDVFNRLTRKRSHQQAPPVPALSSPILRTATLKSQALRYPSLRFPPPTTPLPVIPRRDSTRVAPPQSPSLDNQPAFAQHPLQRRIYQTDVAQNSAEKAIYRIVEMGFTADQARHALRMTDMGDGLRVDRAVELLLRA</sequence>
<evidence type="ECO:0000313" key="3">
    <source>
        <dbReference type="EMBL" id="OCK85438.1"/>
    </source>
</evidence>
<name>A0A8E2EL02_9PEZI</name>
<dbReference type="InterPro" id="IPR009060">
    <property type="entry name" value="UBA-like_sf"/>
</dbReference>
<protein>
    <recommendedName>
        <fullName evidence="2">UBA domain-containing protein</fullName>
    </recommendedName>
</protein>
<feature type="domain" description="UBA" evidence="2">
    <location>
        <begin position="1076"/>
        <end position="1120"/>
    </location>
</feature>
<feature type="region of interest" description="Disordered" evidence="1">
    <location>
        <begin position="295"/>
        <end position="321"/>
    </location>
</feature>
<dbReference type="SUPFAM" id="SSF46934">
    <property type="entry name" value="UBA-like"/>
    <property type="match status" value="1"/>
</dbReference>
<dbReference type="AlphaFoldDB" id="A0A8E2EL02"/>
<dbReference type="Gene3D" id="1.10.8.10">
    <property type="entry name" value="DNA helicase RuvA subunit, C-terminal domain"/>
    <property type="match status" value="1"/>
</dbReference>
<dbReference type="PROSITE" id="PS50030">
    <property type="entry name" value="UBA"/>
    <property type="match status" value="1"/>
</dbReference>
<feature type="compositionally biased region" description="Polar residues" evidence="1">
    <location>
        <begin position="300"/>
        <end position="314"/>
    </location>
</feature>
<dbReference type="Proteomes" id="UP000250266">
    <property type="component" value="Unassembled WGS sequence"/>
</dbReference>
<feature type="region of interest" description="Disordered" evidence="1">
    <location>
        <begin position="508"/>
        <end position="545"/>
    </location>
</feature>
<dbReference type="OrthoDB" id="5376710at2759"/>
<evidence type="ECO:0000313" key="4">
    <source>
        <dbReference type="Proteomes" id="UP000250266"/>
    </source>
</evidence>
<organism evidence="3 4">
    <name type="scientific">Lepidopterella palustris CBS 459.81</name>
    <dbReference type="NCBI Taxonomy" id="1314670"/>
    <lineage>
        <taxon>Eukaryota</taxon>
        <taxon>Fungi</taxon>
        <taxon>Dikarya</taxon>
        <taxon>Ascomycota</taxon>
        <taxon>Pezizomycotina</taxon>
        <taxon>Dothideomycetes</taxon>
        <taxon>Pleosporomycetidae</taxon>
        <taxon>Mytilinidiales</taxon>
        <taxon>Argynnaceae</taxon>
        <taxon>Lepidopterella</taxon>
    </lineage>
</organism>
<accession>A0A8E2EL02</accession>
<feature type="region of interest" description="Disordered" evidence="1">
    <location>
        <begin position="1023"/>
        <end position="1055"/>
    </location>
</feature>
<proteinExistence type="predicted"/>
<dbReference type="InterPro" id="IPR015940">
    <property type="entry name" value="UBA"/>
</dbReference>
<feature type="region of interest" description="Disordered" evidence="1">
    <location>
        <begin position="433"/>
        <end position="460"/>
    </location>
</feature>
<feature type="region of interest" description="Disordered" evidence="1">
    <location>
        <begin position="398"/>
        <end position="419"/>
    </location>
</feature>
<reference evidence="3 4" key="1">
    <citation type="journal article" date="2016" name="Nat. Commun.">
        <title>Ectomycorrhizal ecology is imprinted in the genome of the dominant symbiotic fungus Cenococcum geophilum.</title>
        <authorList>
            <consortium name="DOE Joint Genome Institute"/>
            <person name="Peter M."/>
            <person name="Kohler A."/>
            <person name="Ohm R.A."/>
            <person name="Kuo A."/>
            <person name="Krutzmann J."/>
            <person name="Morin E."/>
            <person name="Arend M."/>
            <person name="Barry K.W."/>
            <person name="Binder M."/>
            <person name="Choi C."/>
            <person name="Clum A."/>
            <person name="Copeland A."/>
            <person name="Grisel N."/>
            <person name="Haridas S."/>
            <person name="Kipfer T."/>
            <person name="LaButti K."/>
            <person name="Lindquist E."/>
            <person name="Lipzen A."/>
            <person name="Maire R."/>
            <person name="Meier B."/>
            <person name="Mihaltcheva S."/>
            <person name="Molinier V."/>
            <person name="Murat C."/>
            <person name="Poggeler S."/>
            <person name="Quandt C.A."/>
            <person name="Sperisen C."/>
            <person name="Tritt A."/>
            <person name="Tisserant E."/>
            <person name="Crous P.W."/>
            <person name="Henrissat B."/>
            <person name="Nehls U."/>
            <person name="Egli S."/>
            <person name="Spatafora J.W."/>
            <person name="Grigoriev I.V."/>
            <person name="Martin F.M."/>
        </authorList>
    </citation>
    <scope>NUCLEOTIDE SEQUENCE [LARGE SCALE GENOMIC DNA]</scope>
    <source>
        <strain evidence="3 4">CBS 459.81</strain>
    </source>
</reference>
<keyword evidence="4" id="KW-1185">Reference proteome</keyword>
<gene>
    <name evidence="3" type="ORF">K432DRAFT_421804</name>
</gene>
<feature type="compositionally biased region" description="Pro residues" evidence="1">
    <location>
        <begin position="1026"/>
        <end position="1036"/>
    </location>
</feature>
<evidence type="ECO:0000259" key="2">
    <source>
        <dbReference type="PROSITE" id="PS50030"/>
    </source>
</evidence>